<dbReference type="SMART" id="SM00198">
    <property type="entry name" value="SCP"/>
    <property type="match status" value="1"/>
</dbReference>
<evidence type="ECO:0000313" key="3">
    <source>
        <dbReference type="EMBL" id="JAG20715.1"/>
    </source>
</evidence>
<dbReference type="Pfam" id="PF00188">
    <property type="entry name" value="CAP"/>
    <property type="match status" value="1"/>
</dbReference>
<gene>
    <name evidence="3" type="primary">VA3_4</name>
    <name evidence="3" type="ORF">CM83_6770</name>
</gene>
<organism evidence="3">
    <name type="scientific">Lygus hesperus</name>
    <name type="common">Western plant bug</name>
    <dbReference type="NCBI Taxonomy" id="30085"/>
    <lineage>
        <taxon>Eukaryota</taxon>
        <taxon>Metazoa</taxon>
        <taxon>Ecdysozoa</taxon>
        <taxon>Arthropoda</taxon>
        <taxon>Hexapoda</taxon>
        <taxon>Insecta</taxon>
        <taxon>Pterygota</taxon>
        <taxon>Neoptera</taxon>
        <taxon>Paraneoptera</taxon>
        <taxon>Hemiptera</taxon>
        <taxon>Heteroptera</taxon>
        <taxon>Panheteroptera</taxon>
        <taxon>Cimicomorpha</taxon>
        <taxon>Miridae</taxon>
        <taxon>Mirini</taxon>
        <taxon>Lygus</taxon>
    </lineage>
</organism>
<name>A0A0A9XU90_LYGHE</name>
<dbReference type="InterPro" id="IPR014044">
    <property type="entry name" value="CAP_dom"/>
</dbReference>
<evidence type="ECO:0000256" key="1">
    <source>
        <dbReference type="SAM" id="MobiDB-lite"/>
    </source>
</evidence>
<dbReference type="Gene3D" id="3.40.33.10">
    <property type="entry name" value="CAP"/>
    <property type="match status" value="1"/>
</dbReference>
<sequence>MDHITRKNFEAREDTGDIENEPDEEEDDYLYDGSENFYGQLASFMNFTEKYCNKPCRNGAIHTRCKYQFPSDEYDQVIDVLGSHMRDIILNEHNSVRNNFANGYWTDITGTKYSVLQKTNLPLAANMREMQWNEELATSARMWTRQCKATSDLCRDAYLSEGSDVLTYVSQLIDAINWTGGQDGIPTAQTSFSKWYKEYPHFTADNISPYKKPRNPQTYYGSIAQIIWADSYLLGCATAMCRNNESTSSLIITACNYGPGEMVEGRNVYVKGGPCTRCKLLNRTTLGGSYCSSEFPNLCSGTGLASTQLAMLALMSIIFV</sequence>
<dbReference type="PRINTS" id="PR00837">
    <property type="entry name" value="V5TPXLIKE"/>
</dbReference>
<dbReference type="PANTHER" id="PTHR10334">
    <property type="entry name" value="CYSTEINE-RICH SECRETORY PROTEIN-RELATED"/>
    <property type="match status" value="1"/>
</dbReference>
<accession>A0A0A9XU90</accession>
<dbReference type="GO" id="GO:0005576">
    <property type="term" value="C:extracellular region"/>
    <property type="evidence" value="ECO:0007669"/>
    <property type="project" value="UniProtKB-SubCell"/>
</dbReference>
<dbReference type="CDD" id="cd05380">
    <property type="entry name" value="CAP_euk"/>
    <property type="match status" value="1"/>
</dbReference>
<dbReference type="SUPFAM" id="SSF55797">
    <property type="entry name" value="PR-1-like"/>
    <property type="match status" value="1"/>
</dbReference>
<feature type="compositionally biased region" description="Basic and acidic residues" evidence="1">
    <location>
        <begin position="1"/>
        <end position="15"/>
    </location>
</feature>
<proteinExistence type="predicted"/>
<reference evidence="3" key="2">
    <citation type="submission" date="2014-07" db="EMBL/GenBank/DDBJ databases">
        <authorList>
            <person name="Hull J."/>
        </authorList>
    </citation>
    <scope>NUCLEOTIDE SEQUENCE</scope>
</reference>
<feature type="domain" description="SCP" evidence="2">
    <location>
        <begin position="84"/>
        <end position="265"/>
    </location>
</feature>
<dbReference type="EMBL" id="GBHO01022889">
    <property type="protein sequence ID" value="JAG20715.1"/>
    <property type="molecule type" value="Transcribed_RNA"/>
</dbReference>
<evidence type="ECO:0000259" key="2">
    <source>
        <dbReference type="SMART" id="SM00198"/>
    </source>
</evidence>
<dbReference type="InterPro" id="IPR035940">
    <property type="entry name" value="CAP_sf"/>
</dbReference>
<feature type="compositionally biased region" description="Acidic residues" evidence="1">
    <location>
        <begin position="16"/>
        <end position="26"/>
    </location>
</feature>
<feature type="non-terminal residue" evidence="3">
    <location>
        <position position="320"/>
    </location>
</feature>
<reference evidence="3" key="1">
    <citation type="journal article" date="2014" name="PLoS ONE">
        <title>Transcriptome-Based Identification of ABC Transporters in the Western Tarnished Plant Bug Lygus hesperus.</title>
        <authorList>
            <person name="Hull J.J."/>
            <person name="Chaney K."/>
            <person name="Geib S.M."/>
            <person name="Fabrick J.A."/>
            <person name="Brent C.S."/>
            <person name="Walsh D."/>
            <person name="Lavine L.C."/>
        </authorList>
    </citation>
    <scope>NUCLEOTIDE SEQUENCE</scope>
</reference>
<feature type="region of interest" description="Disordered" evidence="1">
    <location>
        <begin position="1"/>
        <end position="26"/>
    </location>
</feature>
<protein>
    <submittedName>
        <fullName evidence="3">Venom allergen 3</fullName>
    </submittedName>
</protein>
<dbReference type="InterPro" id="IPR001283">
    <property type="entry name" value="CRISP-related"/>
</dbReference>
<dbReference type="AlphaFoldDB" id="A0A0A9XU90"/>